<organism evidence="2 3">
    <name type="scientific">Ancylomarina salipaludis</name>
    <dbReference type="NCBI Taxonomy" id="2501299"/>
    <lineage>
        <taxon>Bacteria</taxon>
        <taxon>Pseudomonadati</taxon>
        <taxon>Bacteroidota</taxon>
        <taxon>Bacteroidia</taxon>
        <taxon>Marinilabiliales</taxon>
        <taxon>Marinifilaceae</taxon>
        <taxon>Ancylomarina</taxon>
    </lineage>
</organism>
<dbReference type="InterPro" id="IPR006827">
    <property type="entry name" value="Lant_deHydtase_N"/>
</dbReference>
<comment type="caution">
    <text evidence="2">The sequence shown here is derived from an EMBL/GenBank/DDBJ whole genome shotgun (WGS) entry which is preliminary data.</text>
</comment>
<dbReference type="Pfam" id="PF04738">
    <property type="entry name" value="Lant_dehydr_N"/>
    <property type="match status" value="1"/>
</dbReference>
<dbReference type="AlphaFoldDB" id="A0A4Q1JR23"/>
<accession>A0A4Q1JR23</accession>
<reference evidence="2 3" key="1">
    <citation type="submission" date="2019-01" db="EMBL/GenBank/DDBJ databases">
        <title>Ancylomarina salipaludis sp. nov., isolated from a salt marsh.</title>
        <authorList>
            <person name="Yoon J.-H."/>
        </authorList>
    </citation>
    <scope>NUCLEOTIDE SEQUENCE [LARGE SCALE GENOMIC DNA]</scope>
    <source>
        <strain evidence="2 3">SHSM-M15</strain>
    </source>
</reference>
<dbReference type="Proteomes" id="UP000289703">
    <property type="component" value="Unassembled WGS sequence"/>
</dbReference>
<dbReference type="RefSeq" id="WP_129251886.1">
    <property type="nucleotide sequence ID" value="NZ_SAXA01000001.1"/>
</dbReference>
<evidence type="ECO:0000259" key="1">
    <source>
        <dbReference type="Pfam" id="PF04738"/>
    </source>
</evidence>
<dbReference type="OrthoDB" id="1273722at2"/>
<feature type="domain" description="Lantibiotic dehydratase N-terminal" evidence="1">
    <location>
        <begin position="38"/>
        <end position="690"/>
    </location>
</feature>
<proteinExistence type="predicted"/>
<name>A0A4Q1JR23_9BACT</name>
<evidence type="ECO:0000313" key="3">
    <source>
        <dbReference type="Proteomes" id="UP000289703"/>
    </source>
</evidence>
<dbReference type="EMBL" id="SAXA01000001">
    <property type="protein sequence ID" value="RXQ97400.1"/>
    <property type="molecule type" value="Genomic_DNA"/>
</dbReference>
<keyword evidence="3" id="KW-1185">Reference proteome</keyword>
<evidence type="ECO:0000313" key="2">
    <source>
        <dbReference type="EMBL" id="RXQ97400.1"/>
    </source>
</evidence>
<sequence>MSLIEFENFVFRVPIEPVSILNDVFRIDSVDKNKINKALFREALFLATPELSTRLTKWFKDDVNTLENFGKLDFSYLKYLIRMSTRCTPFGLFAGCSVGKIGSVNDIELNEKDKFQKKIRLDMDVIGSLCQGLKKRKDVFSYLVYHVNTSLYELGDSLRYVEVSYKGSRRKYQLSSVESDEYLLLILDKAKQGKRIDELLCLLTDEGFEEEEALAYLHSLIDSQLLVSELELPVIGDNALKDVIHVIRDIPVLGAVCAELEKINGHLQKISEISPGVDITTYQTVKSDLSPLIKNLNSKYLFQCDLSVTPKQATVDSKILDHLKDAFGIINKLSIYPENEYLNAFKKKFYERYEEEEVPLVEALDTESGIGFGRLTALLTDVNSLVDDLYMKPQQQATQVALDKIQLFLVNKYDECIKDKSLEIVIQESELNDFPENWSDLPKTMSAMVEILDKGSESKEPLIHVGSFGGSTAAKLMGRFCHLSPEIKELVEEIVSVEEKNQDVLHAEIVHLPESRVGNILVRPDIRQYEIPYLVNSLKDLKSVINISDIMISVNNGERIVLRSKKNNKEINLFNTTAHNFSGGSLPIYQFLSSMQNNGKRSFVSFGWGAFLTRKPFLPRVRYKNIIISLAKWNISKDDYVNIPDVNEKNFMEEVNRLKKRLNLPNKFYLIKGDNKLYIDISLSIYAKILFMEVKKNPFTIEEFLFNEKNSLVTRDGKSFTNECIFFYKNNSN</sequence>
<gene>
    <name evidence="2" type="ORF">EO244_00490</name>
</gene>
<protein>
    <recommendedName>
        <fullName evidence="1">Lantibiotic dehydratase N-terminal domain-containing protein</fullName>
    </recommendedName>
</protein>